<evidence type="ECO:0000256" key="1">
    <source>
        <dbReference type="SAM" id="MobiDB-lite"/>
    </source>
</evidence>
<gene>
    <name evidence="3" type="ORF">TrVE_jg5391</name>
</gene>
<protein>
    <recommendedName>
        <fullName evidence="2">CRAL-TRIO domain-containing protein</fullName>
    </recommendedName>
</protein>
<reference evidence="4" key="1">
    <citation type="journal article" date="2023" name="Commun. Biol.">
        <title>Genome analysis of Parmales, the sister group of diatoms, reveals the evolutionary specialization of diatoms from phago-mixotrophs to photoautotrophs.</title>
        <authorList>
            <person name="Ban H."/>
            <person name="Sato S."/>
            <person name="Yoshikawa S."/>
            <person name="Yamada K."/>
            <person name="Nakamura Y."/>
            <person name="Ichinomiya M."/>
            <person name="Sato N."/>
            <person name="Blanc-Mathieu R."/>
            <person name="Endo H."/>
            <person name="Kuwata A."/>
            <person name="Ogata H."/>
        </authorList>
    </citation>
    <scope>NUCLEOTIDE SEQUENCE [LARGE SCALE GENOMIC DNA]</scope>
    <source>
        <strain evidence="4">NIES 3699</strain>
    </source>
</reference>
<evidence type="ECO:0000313" key="3">
    <source>
        <dbReference type="EMBL" id="GMH81878.1"/>
    </source>
</evidence>
<dbReference type="EMBL" id="BRXX01000008">
    <property type="protein sequence ID" value="GMH81878.1"/>
    <property type="molecule type" value="Genomic_DNA"/>
</dbReference>
<dbReference type="PROSITE" id="PS50191">
    <property type="entry name" value="CRAL_TRIO"/>
    <property type="match status" value="1"/>
</dbReference>
<dbReference type="Gene3D" id="3.40.525.10">
    <property type="entry name" value="CRAL-TRIO lipid binding domain"/>
    <property type="match status" value="1"/>
</dbReference>
<accession>A0A9W7B7P1</accession>
<feature type="region of interest" description="Disordered" evidence="1">
    <location>
        <begin position="1"/>
        <end position="52"/>
    </location>
</feature>
<feature type="compositionally biased region" description="Low complexity" evidence="1">
    <location>
        <begin position="1"/>
        <end position="18"/>
    </location>
</feature>
<comment type="caution">
    <text evidence="3">The sequence shown here is derived from an EMBL/GenBank/DDBJ whole genome shotgun (WGS) entry which is preliminary data.</text>
</comment>
<dbReference type="Pfam" id="PF00650">
    <property type="entry name" value="CRAL_TRIO"/>
    <property type="match status" value="1"/>
</dbReference>
<dbReference type="Proteomes" id="UP001165160">
    <property type="component" value="Unassembled WGS sequence"/>
</dbReference>
<dbReference type="SUPFAM" id="SSF52087">
    <property type="entry name" value="CRAL/TRIO domain"/>
    <property type="match status" value="1"/>
</dbReference>
<organism evidence="3 4">
    <name type="scientific">Triparma verrucosa</name>
    <dbReference type="NCBI Taxonomy" id="1606542"/>
    <lineage>
        <taxon>Eukaryota</taxon>
        <taxon>Sar</taxon>
        <taxon>Stramenopiles</taxon>
        <taxon>Ochrophyta</taxon>
        <taxon>Bolidophyceae</taxon>
        <taxon>Parmales</taxon>
        <taxon>Triparmaceae</taxon>
        <taxon>Triparma</taxon>
    </lineage>
</organism>
<name>A0A9W7B7P1_9STRA</name>
<evidence type="ECO:0000313" key="4">
    <source>
        <dbReference type="Proteomes" id="UP001165160"/>
    </source>
</evidence>
<dbReference type="AlphaFoldDB" id="A0A9W7B7P1"/>
<keyword evidence="4" id="KW-1185">Reference proteome</keyword>
<proteinExistence type="predicted"/>
<dbReference type="InterPro" id="IPR036865">
    <property type="entry name" value="CRAL-TRIO_dom_sf"/>
</dbReference>
<dbReference type="InterPro" id="IPR001251">
    <property type="entry name" value="CRAL-TRIO_dom"/>
</dbReference>
<dbReference type="CDD" id="cd00170">
    <property type="entry name" value="SEC14"/>
    <property type="match status" value="1"/>
</dbReference>
<sequence length="318" mass="35200">MGNKSSSGGKSSQPSSYKIRTPKAKRGSGDKKSTGFSFSPKAKGRTKSAGFSSVDWGSELNLTFTTSDEDEGKEITRRLQSIEETYGENVVEALRSMLHSFYRGVSIEVLLRFAANSPKTAVDDYTAHLTWREANPLMTDHDTTFYPVEPADFPQTWMEKGGVAKDGSKIIFVQGAMYDKALAPVDKWVERTTHVIDSIFPVDSTAGLVSVFIDCRPYKGMKNPPAQQLLGFFKAVQQVCYANYPGRISKVVIYPIPTLLVGLINVVKRMFTKEVREKLIFLGGSGSIGSKCPKKLWDYIEDASELPEASRINHSKQA</sequence>
<evidence type="ECO:0000259" key="2">
    <source>
        <dbReference type="PROSITE" id="PS50191"/>
    </source>
</evidence>
<feature type="domain" description="CRAL-TRIO" evidence="2">
    <location>
        <begin position="141"/>
        <end position="308"/>
    </location>
</feature>